<dbReference type="SUPFAM" id="SSF53187">
    <property type="entry name" value="Zn-dependent exopeptidases"/>
    <property type="match status" value="1"/>
</dbReference>
<dbReference type="SUPFAM" id="SSF52025">
    <property type="entry name" value="PA domain"/>
    <property type="match status" value="1"/>
</dbReference>
<evidence type="ECO:0000313" key="12">
    <source>
        <dbReference type="Proteomes" id="UP001205337"/>
    </source>
</evidence>
<dbReference type="InterPro" id="IPR003137">
    <property type="entry name" value="PA_domain"/>
</dbReference>
<evidence type="ECO:0000256" key="4">
    <source>
        <dbReference type="ARBA" id="ARBA00022723"/>
    </source>
</evidence>
<dbReference type="PANTHER" id="PTHR12147">
    <property type="entry name" value="METALLOPEPTIDASE M28 FAMILY MEMBER"/>
    <property type="match status" value="1"/>
</dbReference>
<keyword evidence="7" id="KW-0862">Zinc</keyword>
<dbReference type="InterPro" id="IPR007484">
    <property type="entry name" value="Peptidase_M28"/>
</dbReference>
<dbReference type="Proteomes" id="UP001205337">
    <property type="component" value="Unassembled WGS sequence"/>
</dbReference>
<name>A0ABT1ZHW5_9MICO</name>
<evidence type="ECO:0000256" key="3">
    <source>
        <dbReference type="ARBA" id="ARBA00022670"/>
    </source>
</evidence>
<proteinExistence type="inferred from homology"/>
<dbReference type="Gene3D" id="3.50.30.30">
    <property type="match status" value="1"/>
</dbReference>
<keyword evidence="4" id="KW-0479">Metal-binding</keyword>
<dbReference type="RefSeq" id="WP_258799451.1">
    <property type="nucleotide sequence ID" value="NZ_JANTHX010000008.1"/>
</dbReference>
<dbReference type="InterPro" id="IPR046450">
    <property type="entry name" value="PA_dom_sf"/>
</dbReference>
<feature type="domain" description="Peptidase M28" evidence="10">
    <location>
        <begin position="270"/>
        <end position="486"/>
    </location>
</feature>
<evidence type="ECO:0000259" key="9">
    <source>
        <dbReference type="Pfam" id="PF02225"/>
    </source>
</evidence>
<evidence type="ECO:0000313" key="11">
    <source>
        <dbReference type="EMBL" id="MCS0500304.1"/>
    </source>
</evidence>
<dbReference type="PANTHER" id="PTHR12147:SF26">
    <property type="entry name" value="PEPTIDASE M28 DOMAIN-CONTAINING PROTEIN"/>
    <property type="match status" value="1"/>
</dbReference>
<dbReference type="Pfam" id="PF02225">
    <property type="entry name" value="PA"/>
    <property type="match status" value="1"/>
</dbReference>
<dbReference type="CDD" id="cd03876">
    <property type="entry name" value="M28_SGAP_like"/>
    <property type="match status" value="1"/>
</dbReference>
<dbReference type="Gene3D" id="3.40.630.10">
    <property type="entry name" value="Zn peptidases"/>
    <property type="match status" value="2"/>
</dbReference>
<accession>A0ABT1ZHW5</accession>
<evidence type="ECO:0000259" key="10">
    <source>
        <dbReference type="Pfam" id="PF04389"/>
    </source>
</evidence>
<feature type="signal peptide" evidence="8">
    <location>
        <begin position="1"/>
        <end position="30"/>
    </location>
</feature>
<evidence type="ECO:0000256" key="8">
    <source>
        <dbReference type="SAM" id="SignalP"/>
    </source>
</evidence>
<evidence type="ECO:0000256" key="5">
    <source>
        <dbReference type="ARBA" id="ARBA00022729"/>
    </source>
</evidence>
<keyword evidence="2" id="KW-0031">Aminopeptidase</keyword>
<dbReference type="InterPro" id="IPR041756">
    <property type="entry name" value="M28_SGAP-like"/>
</dbReference>
<keyword evidence="12" id="KW-1185">Reference proteome</keyword>
<evidence type="ECO:0000256" key="6">
    <source>
        <dbReference type="ARBA" id="ARBA00022801"/>
    </source>
</evidence>
<protein>
    <submittedName>
        <fullName evidence="11">M28 family metallopeptidase</fullName>
    </submittedName>
</protein>
<keyword evidence="3" id="KW-0645">Protease</keyword>
<dbReference type="Pfam" id="PF04389">
    <property type="entry name" value="Peptidase_M28"/>
    <property type="match status" value="1"/>
</dbReference>
<keyword evidence="5 8" id="KW-0732">Signal</keyword>
<gene>
    <name evidence="11" type="ORF">NUH29_12175</name>
</gene>
<evidence type="ECO:0000256" key="2">
    <source>
        <dbReference type="ARBA" id="ARBA00022438"/>
    </source>
</evidence>
<dbReference type="InterPro" id="IPR045175">
    <property type="entry name" value="M28_fam"/>
</dbReference>
<reference evidence="11 12" key="1">
    <citation type="submission" date="2022-08" db="EMBL/GenBank/DDBJ databases">
        <authorList>
            <person name="Li F."/>
        </authorList>
    </citation>
    <scope>NUCLEOTIDE SEQUENCE [LARGE SCALE GENOMIC DNA]</scope>
    <source>
        <strain evidence="11 12">10F1B-8-1</strain>
    </source>
</reference>
<feature type="chain" id="PRO_5047372549" evidence="8">
    <location>
        <begin position="31"/>
        <end position="531"/>
    </location>
</feature>
<feature type="domain" description="PA" evidence="9">
    <location>
        <begin position="163"/>
        <end position="246"/>
    </location>
</feature>
<organism evidence="11 12">
    <name type="scientific">Protaetiibacter mangrovi</name>
    <dbReference type="NCBI Taxonomy" id="2970926"/>
    <lineage>
        <taxon>Bacteria</taxon>
        <taxon>Bacillati</taxon>
        <taxon>Actinomycetota</taxon>
        <taxon>Actinomycetes</taxon>
        <taxon>Micrococcales</taxon>
        <taxon>Microbacteriaceae</taxon>
        <taxon>Protaetiibacter</taxon>
    </lineage>
</organism>
<comment type="similarity">
    <text evidence="1">Belongs to the peptidase M28 family. M28A subfamily.</text>
</comment>
<sequence>MNTRKRRILAATGILTGAILTVGFAAPATAGGWPGHGGGHGHDTGSATLRKAVTADSIQHHLQKLQQIADANGGTRAAGTPGHEQSAAYIERLMKLAGYQTERQPFSYEKVNIDRAEFSQLTPTPTDYALEDEFYPMDYSGEGSVDGAAVTPVDINLDGDRASSSGCEAEDFADFPAGDIALIQRGTCAFADKAANAEAAGAVGVVIFNQGNEVPGDDRFGVLFGTLGELGVTIPVLGTSFEVGESFALAEAPTARIVLETSQVTVDTFNLIATSRKGDPTKQVVVGAHLDSVPAGPGINDNGSGSATLLEVALKLAVTKSKPANQLVFAWWSGEEDGLQGSNYYVSQLSEEQAANTAVNLNFDMLGSPNPVRFVYDGDGDAFGEAGPDGSAEIEQTFLDYFASQGLATAPTAFDGRSDYFAFIDAGIPAGGLFTGAEGIKTDEEAAIFGGTAGEPYDPCYHQACDTVDNVDPVVLEQMADGVAHAVYTYGAVKTSGWGHHDRGKWNSWHRDHGFDGRGFHGSHGDSAGKR</sequence>
<evidence type="ECO:0000256" key="7">
    <source>
        <dbReference type="ARBA" id="ARBA00022833"/>
    </source>
</evidence>
<dbReference type="EMBL" id="JANTHX010000008">
    <property type="protein sequence ID" value="MCS0500304.1"/>
    <property type="molecule type" value="Genomic_DNA"/>
</dbReference>
<evidence type="ECO:0000256" key="1">
    <source>
        <dbReference type="ARBA" id="ARBA00005957"/>
    </source>
</evidence>
<comment type="caution">
    <text evidence="11">The sequence shown here is derived from an EMBL/GenBank/DDBJ whole genome shotgun (WGS) entry which is preliminary data.</text>
</comment>
<keyword evidence="6" id="KW-0378">Hydrolase</keyword>